<proteinExistence type="predicted"/>
<keyword evidence="1" id="KW-0812">Transmembrane</keyword>
<comment type="caution">
    <text evidence="2">The sequence shown here is derived from an EMBL/GenBank/DDBJ whole genome shotgun (WGS) entry which is preliminary data.</text>
</comment>
<dbReference type="EMBL" id="JADIKI010000019">
    <property type="protein sequence ID" value="MFK2853024.1"/>
    <property type="molecule type" value="Genomic_DNA"/>
</dbReference>
<name>A0ABW8ICY4_9GAMM</name>
<evidence type="ECO:0000256" key="1">
    <source>
        <dbReference type="SAM" id="Phobius"/>
    </source>
</evidence>
<dbReference type="Proteomes" id="UP001620409">
    <property type="component" value="Unassembled WGS sequence"/>
</dbReference>
<evidence type="ECO:0000313" key="2">
    <source>
        <dbReference type="EMBL" id="MFK2853024.1"/>
    </source>
</evidence>
<organism evidence="2 3">
    <name type="scientific">Dyella humi</name>
    <dbReference type="NCBI Taxonomy" id="1770547"/>
    <lineage>
        <taxon>Bacteria</taxon>
        <taxon>Pseudomonadati</taxon>
        <taxon>Pseudomonadota</taxon>
        <taxon>Gammaproteobacteria</taxon>
        <taxon>Lysobacterales</taxon>
        <taxon>Rhodanobacteraceae</taxon>
        <taxon>Dyella</taxon>
    </lineage>
</organism>
<keyword evidence="3" id="KW-1185">Reference proteome</keyword>
<sequence>MSSAGTGCNTLSGEKARKNNGLSCKKICIGDPIDAGSGNEYQEVTNFQGGGAFPPIYTHDYNRIRHSTIFQIDRAAMLRGYPMSLGKIFKSAVFTIPAFAYLLFSLRMAYVFL</sequence>
<gene>
    <name evidence="2" type="ORF">ISP18_00260</name>
</gene>
<keyword evidence="1" id="KW-1133">Transmembrane helix</keyword>
<keyword evidence="1" id="KW-0472">Membrane</keyword>
<evidence type="ECO:0000313" key="3">
    <source>
        <dbReference type="Proteomes" id="UP001620409"/>
    </source>
</evidence>
<reference evidence="2 3" key="1">
    <citation type="submission" date="2020-10" db="EMBL/GenBank/DDBJ databases">
        <title>Phylogeny of dyella-like bacteria.</title>
        <authorList>
            <person name="Fu J."/>
        </authorList>
    </citation>
    <scope>NUCLEOTIDE SEQUENCE [LARGE SCALE GENOMIC DNA]</scope>
    <source>
        <strain evidence="2 3">DHG40</strain>
    </source>
</reference>
<feature type="transmembrane region" description="Helical" evidence="1">
    <location>
        <begin position="88"/>
        <end position="110"/>
    </location>
</feature>
<dbReference type="RefSeq" id="WP_380007450.1">
    <property type="nucleotide sequence ID" value="NZ_JADIKI010000019.1"/>
</dbReference>
<protein>
    <submittedName>
        <fullName evidence="2">Uncharacterized protein</fullName>
    </submittedName>
</protein>
<accession>A0ABW8ICY4</accession>